<dbReference type="RefSeq" id="WP_250581861.1">
    <property type="nucleotide sequence ID" value="NZ_JAMLJN010000005.1"/>
</dbReference>
<proteinExistence type="predicted"/>
<accession>A0ABT0TIB5</accession>
<organism evidence="1 2">
    <name type="scientific">Flavobacterium fragile</name>
    <dbReference type="NCBI Taxonomy" id="2949085"/>
    <lineage>
        <taxon>Bacteria</taxon>
        <taxon>Pseudomonadati</taxon>
        <taxon>Bacteroidota</taxon>
        <taxon>Flavobacteriia</taxon>
        <taxon>Flavobacteriales</taxon>
        <taxon>Flavobacteriaceae</taxon>
        <taxon>Flavobacterium</taxon>
    </lineage>
</organism>
<dbReference type="EMBL" id="JAMLJN010000005">
    <property type="protein sequence ID" value="MCL9770341.1"/>
    <property type="molecule type" value="Genomic_DNA"/>
</dbReference>
<sequence>MQDLNFLVVGTNTEILNTLHRVIQQNYSWKASICNKINDFYDVIHQQTFDVVLLSCGIPNLEEQAIQEYTAVHFPNTKTIMHFGGGSGLLKNEVFYAFNQEIK</sequence>
<keyword evidence="2" id="KW-1185">Reference proteome</keyword>
<name>A0ABT0TIB5_9FLAO</name>
<gene>
    <name evidence="1" type="ORF">NAT47_07915</name>
</gene>
<protein>
    <submittedName>
        <fullName evidence="1">Uncharacterized protein</fullName>
    </submittedName>
</protein>
<dbReference type="Proteomes" id="UP001203342">
    <property type="component" value="Unassembled WGS sequence"/>
</dbReference>
<evidence type="ECO:0000313" key="2">
    <source>
        <dbReference type="Proteomes" id="UP001203342"/>
    </source>
</evidence>
<reference evidence="1 2" key="1">
    <citation type="submission" date="2022-05" db="EMBL/GenBank/DDBJ databases">
        <title>Flavobacterium sp., isolated from activated sludge.</title>
        <authorList>
            <person name="Ran Q."/>
        </authorList>
    </citation>
    <scope>NUCLEOTIDE SEQUENCE [LARGE SCALE GENOMIC DNA]</scope>
    <source>
        <strain evidence="1 2">HXWNR69</strain>
    </source>
</reference>
<comment type="caution">
    <text evidence="1">The sequence shown here is derived from an EMBL/GenBank/DDBJ whole genome shotgun (WGS) entry which is preliminary data.</text>
</comment>
<evidence type="ECO:0000313" key="1">
    <source>
        <dbReference type="EMBL" id="MCL9770341.1"/>
    </source>
</evidence>